<comment type="caution">
    <text evidence="8">The sequence shown here is derived from an EMBL/GenBank/DDBJ whole genome shotgun (WGS) entry which is preliminary data.</text>
</comment>
<reference evidence="8 9" key="1">
    <citation type="submission" date="2020-02" db="EMBL/GenBank/DDBJ databases">
        <title>Whole-genome analyses of novel actinobacteria.</title>
        <authorList>
            <person name="Sahin N."/>
            <person name="Tatar D."/>
        </authorList>
    </citation>
    <scope>NUCLEOTIDE SEQUENCE [LARGE SCALE GENOMIC DNA]</scope>
    <source>
        <strain evidence="8 9">SB3404</strain>
    </source>
</reference>
<protein>
    <submittedName>
        <fullName evidence="8">Activator-dependent family glycosyltransferase</fullName>
    </submittedName>
</protein>
<dbReference type="Gene3D" id="3.40.50.2000">
    <property type="entry name" value="Glycogen Phosphorylase B"/>
    <property type="match status" value="2"/>
</dbReference>
<keyword evidence="4" id="KW-0045">Antibiotic biosynthesis</keyword>
<organism evidence="8 9">
    <name type="scientific">Streptomyces boncukensis</name>
    <dbReference type="NCBI Taxonomy" id="2711219"/>
    <lineage>
        <taxon>Bacteria</taxon>
        <taxon>Bacillati</taxon>
        <taxon>Actinomycetota</taxon>
        <taxon>Actinomycetes</taxon>
        <taxon>Kitasatosporales</taxon>
        <taxon>Streptomycetaceae</taxon>
        <taxon>Streptomyces</taxon>
    </lineage>
</organism>
<comment type="similarity">
    <text evidence="1">Belongs to the glycosyltransferase 28 family.</text>
</comment>
<dbReference type="InterPro" id="IPR030953">
    <property type="entry name" value="Glycosyl_450act"/>
</dbReference>
<dbReference type="InterPro" id="IPR002213">
    <property type="entry name" value="UDP_glucos_trans"/>
</dbReference>
<keyword evidence="9" id="KW-1185">Reference proteome</keyword>
<dbReference type="GO" id="GO:0016758">
    <property type="term" value="F:hexosyltransferase activity"/>
    <property type="evidence" value="ECO:0007669"/>
    <property type="project" value="UniProtKB-ARBA"/>
</dbReference>
<dbReference type="AlphaFoldDB" id="A0A6G4WXC2"/>
<accession>A0A6G4WXC2</accession>
<dbReference type="Pfam" id="PF21036">
    <property type="entry name" value="EryCIII-like_N"/>
    <property type="match status" value="1"/>
</dbReference>
<feature type="compositionally biased region" description="Basic and acidic residues" evidence="5">
    <location>
        <begin position="405"/>
        <end position="419"/>
    </location>
</feature>
<sequence>MRVLFATVSEKSHLYTMVPMAWALSSAGHEVRVASNPVLADAIQSTGLTAVPVGVDHNINQMFEDNRESLENPMADWSNPVPEEHPWDLVHMKLNVSVTFAYQAYNDTMVHELISYSRSWQPDLVIWDSTCYAGAVAARVVGAAHARLLWCTDIYAKMRETFLIRMAEQPEERRDDPFETWLGGILSKYGSDFDEEVVVGQWSIDQVPTSLQIPVDGLTRLPMRCVPYNGPSQLPEWLQETPDKPRVVVSSGMSARNALGGTFLPVEKLISTLGAMDVDVVAALGEEEAARISEVPDNTRVVDFVPLHAVLPGSSVLINHGGFGSYSTAFANAVPQFIPTIRWADWWNKATALQESGAGIAVHASELTEDVLRESVEKLIGEQSYRDAAERLRQENLSNPAPHEMVSELERLTEKHRSR</sequence>
<dbReference type="SUPFAM" id="SSF53756">
    <property type="entry name" value="UDP-Glycosyltransferase/glycogen phosphorylase"/>
    <property type="match status" value="1"/>
</dbReference>
<evidence type="ECO:0000313" key="9">
    <source>
        <dbReference type="Proteomes" id="UP000477722"/>
    </source>
</evidence>
<name>A0A6G4WXC2_9ACTN</name>
<feature type="domain" description="Erythromycin biosynthesis protein CIII-like C-terminal" evidence="6">
    <location>
        <begin position="268"/>
        <end position="412"/>
    </location>
</feature>
<dbReference type="NCBIfam" id="TIGR04516">
    <property type="entry name" value="glycosyl_450act"/>
    <property type="match status" value="1"/>
</dbReference>
<evidence type="ECO:0000256" key="2">
    <source>
        <dbReference type="ARBA" id="ARBA00022676"/>
    </source>
</evidence>
<dbReference type="InterPro" id="IPR048284">
    <property type="entry name" value="EryCIII-like_N"/>
</dbReference>
<evidence type="ECO:0000256" key="5">
    <source>
        <dbReference type="SAM" id="MobiDB-lite"/>
    </source>
</evidence>
<dbReference type="CDD" id="cd03784">
    <property type="entry name" value="GT1_Gtf-like"/>
    <property type="match status" value="1"/>
</dbReference>
<gene>
    <name evidence="8" type="ORF">G5C65_16555</name>
</gene>
<dbReference type="PANTHER" id="PTHR48050:SF13">
    <property type="entry name" value="STEROL 3-BETA-GLUCOSYLTRANSFERASE UGT80A2"/>
    <property type="match status" value="1"/>
</dbReference>
<evidence type="ECO:0000259" key="6">
    <source>
        <dbReference type="Pfam" id="PF06722"/>
    </source>
</evidence>
<keyword evidence="2" id="KW-0328">Glycosyltransferase</keyword>
<dbReference type="InterPro" id="IPR050426">
    <property type="entry name" value="Glycosyltransferase_28"/>
</dbReference>
<dbReference type="GO" id="GO:0008194">
    <property type="term" value="F:UDP-glycosyltransferase activity"/>
    <property type="evidence" value="ECO:0007669"/>
    <property type="project" value="InterPro"/>
</dbReference>
<evidence type="ECO:0000256" key="1">
    <source>
        <dbReference type="ARBA" id="ARBA00006962"/>
    </source>
</evidence>
<keyword evidence="3 8" id="KW-0808">Transferase</keyword>
<feature type="domain" description="Erythromycin biosynthesis protein CIII-like N-terminal" evidence="7">
    <location>
        <begin position="22"/>
        <end position="252"/>
    </location>
</feature>
<evidence type="ECO:0000256" key="4">
    <source>
        <dbReference type="ARBA" id="ARBA00023194"/>
    </source>
</evidence>
<evidence type="ECO:0000256" key="3">
    <source>
        <dbReference type="ARBA" id="ARBA00022679"/>
    </source>
</evidence>
<dbReference type="InterPro" id="IPR010610">
    <property type="entry name" value="EryCIII-like_C"/>
</dbReference>
<feature type="region of interest" description="Disordered" evidence="5">
    <location>
        <begin position="394"/>
        <end position="419"/>
    </location>
</feature>
<dbReference type="PANTHER" id="PTHR48050">
    <property type="entry name" value="STEROL 3-BETA-GLUCOSYLTRANSFERASE"/>
    <property type="match status" value="1"/>
</dbReference>
<dbReference type="RefSeq" id="WP_165299617.1">
    <property type="nucleotide sequence ID" value="NZ_JAAKZZ010000154.1"/>
</dbReference>
<dbReference type="Pfam" id="PF06722">
    <property type="entry name" value="EryCIII-like_C"/>
    <property type="match status" value="1"/>
</dbReference>
<dbReference type="FunFam" id="3.40.50.2000:FF:000072">
    <property type="entry name" value="Glycosyl transferase"/>
    <property type="match status" value="1"/>
</dbReference>
<proteinExistence type="inferred from homology"/>
<dbReference type="Proteomes" id="UP000477722">
    <property type="component" value="Unassembled WGS sequence"/>
</dbReference>
<dbReference type="GO" id="GO:0017000">
    <property type="term" value="P:antibiotic biosynthetic process"/>
    <property type="evidence" value="ECO:0007669"/>
    <property type="project" value="UniProtKB-KW"/>
</dbReference>
<evidence type="ECO:0000259" key="7">
    <source>
        <dbReference type="Pfam" id="PF21036"/>
    </source>
</evidence>
<evidence type="ECO:0000313" key="8">
    <source>
        <dbReference type="EMBL" id="NGO69939.1"/>
    </source>
</evidence>
<dbReference type="EMBL" id="JAAKZZ010000154">
    <property type="protein sequence ID" value="NGO69939.1"/>
    <property type="molecule type" value="Genomic_DNA"/>
</dbReference>